<proteinExistence type="predicted"/>
<name>A0A848FKL3_9BURK</name>
<dbReference type="SUPFAM" id="SSF54427">
    <property type="entry name" value="NTF2-like"/>
    <property type="match status" value="1"/>
</dbReference>
<feature type="domain" description="DUF4440" evidence="1">
    <location>
        <begin position="10"/>
        <end position="113"/>
    </location>
</feature>
<evidence type="ECO:0000313" key="3">
    <source>
        <dbReference type="Proteomes" id="UP000574067"/>
    </source>
</evidence>
<keyword evidence="3" id="KW-1185">Reference proteome</keyword>
<evidence type="ECO:0000313" key="2">
    <source>
        <dbReference type="EMBL" id="NML18783.1"/>
    </source>
</evidence>
<dbReference type="Gene3D" id="3.10.450.50">
    <property type="match status" value="1"/>
</dbReference>
<gene>
    <name evidence="2" type="ORF">HHL10_27820</name>
</gene>
<sequence>MTPSLLDQLQSLESELHHPGRPCSRARLEQLLHPGFHEVGRSGNPYGRDTVLDYLAAQTAAPPVENWGHTVHLLAPDCALLTYRSARRGADGSLSEEALRSSIWLRTAAGWQLFHHQGTPAPGSA</sequence>
<dbReference type="Pfam" id="PF14534">
    <property type="entry name" value="DUF4440"/>
    <property type="match status" value="1"/>
</dbReference>
<dbReference type="Proteomes" id="UP000574067">
    <property type="component" value="Unassembled WGS sequence"/>
</dbReference>
<organism evidence="2 3">
    <name type="scientific">Azohydromonas caseinilytica</name>
    <dbReference type="NCBI Taxonomy" id="2728836"/>
    <lineage>
        <taxon>Bacteria</taxon>
        <taxon>Pseudomonadati</taxon>
        <taxon>Pseudomonadota</taxon>
        <taxon>Betaproteobacteria</taxon>
        <taxon>Burkholderiales</taxon>
        <taxon>Sphaerotilaceae</taxon>
        <taxon>Azohydromonas</taxon>
    </lineage>
</organism>
<dbReference type="EMBL" id="JABBFW010000040">
    <property type="protein sequence ID" value="NML18783.1"/>
    <property type="molecule type" value="Genomic_DNA"/>
</dbReference>
<dbReference type="InterPro" id="IPR032710">
    <property type="entry name" value="NTF2-like_dom_sf"/>
</dbReference>
<reference evidence="2 3" key="1">
    <citation type="submission" date="2020-04" db="EMBL/GenBank/DDBJ databases">
        <title>Azohydromonas sp. isolated from soil.</title>
        <authorList>
            <person name="Dahal R.H."/>
        </authorList>
    </citation>
    <scope>NUCLEOTIDE SEQUENCE [LARGE SCALE GENOMIC DNA]</scope>
    <source>
        <strain evidence="2 3">G-1-1-14</strain>
    </source>
</reference>
<dbReference type="AlphaFoldDB" id="A0A848FKL3"/>
<accession>A0A848FKL3</accession>
<protein>
    <submittedName>
        <fullName evidence="2">DUF4440 domain-containing protein</fullName>
    </submittedName>
</protein>
<dbReference type="RefSeq" id="WP_169163676.1">
    <property type="nucleotide sequence ID" value="NZ_JABBFW010000040.1"/>
</dbReference>
<evidence type="ECO:0000259" key="1">
    <source>
        <dbReference type="Pfam" id="PF14534"/>
    </source>
</evidence>
<dbReference type="InterPro" id="IPR027843">
    <property type="entry name" value="DUF4440"/>
</dbReference>
<comment type="caution">
    <text evidence="2">The sequence shown here is derived from an EMBL/GenBank/DDBJ whole genome shotgun (WGS) entry which is preliminary data.</text>
</comment>